<sequence length="103" mass="11900">MEILIILCTILSAMAMIISIIAMSTLKYLDTSKETSKNNIYDEVVEDSDDTIQKAIIILGDRKIEVEVDFYEIDYNIIKITDKYGEVYLTYTKNVLLTSEYRI</sequence>
<dbReference type="Proteomes" id="UP000003188">
    <property type="component" value="Unassembled WGS sequence"/>
</dbReference>
<accession>B1V1G7</accession>
<dbReference type="EMBL" id="ABOO01000010">
    <property type="protein sequence ID" value="EDT72281.1"/>
    <property type="molecule type" value="Genomic_DNA"/>
</dbReference>
<dbReference type="AlphaFoldDB" id="B1V1G7"/>
<comment type="caution">
    <text evidence="1">The sequence shown here is derived from an EMBL/GenBank/DDBJ whole genome shotgun (WGS) entry which is preliminary data.</text>
</comment>
<organism evidence="1 2">
    <name type="scientific">Clostridium perfringens D str. JGS1721</name>
    <dbReference type="NCBI Taxonomy" id="488537"/>
    <lineage>
        <taxon>Bacteria</taxon>
        <taxon>Bacillati</taxon>
        <taxon>Bacillota</taxon>
        <taxon>Clostridia</taxon>
        <taxon>Eubacteriales</taxon>
        <taxon>Clostridiaceae</taxon>
        <taxon>Clostridium</taxon>
    </lineage>
</organism>
<dbReference type="RefSeq" id="WP_004460107.1">
    <property type="nucleotide sequence ID" value="NZ_ABOO01000010.1"/>
</dbReference>
<protein>
    <submittedName>
        <fullName evidence="1">Uncharacterized protein</fullName>
    </submittedName>
</protein>
<evidence type="ECO:0000313" key="1">
    <source>
        <dbReference type="EMBL" id="EDT72281.1"/>
    </source>
</evidence>
<gene>
    <name evidence="1" type="ORF">CJD_1865</name>
</gene>
<proteinExistence type="predicted"/>
<reference evidence="1 2" key="1">
    <citation type="submission" date="2008-03" db="EMBL/GenBank/DDBJ databases">
        <authorList>
            <person name="Paulsen I."/>
            <person name="Sebastian Y."/>
        </authorList>
    </citation>
    <scope>NUCLEOTIDE SEQUENCE [LARGE SCALE GENOMIC DNA]</scope>
    <source>
        <strain evidence="2">D str. JGS1721</strain>
    </source>
</reference>
<evidence type="ECO:0000313" key="2">
    <source>
        <dbReference type="Proteomes" id="UP000003188"/>
    </source>
</evidence>
<name>B1V1G7_CLOPF</name>